<protein>
    <submittedName>
        <fullName evidence="2">Uncharacterized protein</fullName>
    </submittedName>
</protein>
<sequence length="244" mass="27925">MMAKFLVLLCIVAIFTNHCSHNADASIAPRSYFSSVRTPQSPNDPVIADTANYAVDQLRALSDSGIYTTLSLSKIHAAATELGDFHYVIHLQVALASPYFRSKQEVEDFEMMVLESKPRIEERASGKFNATRSIAIDEFPEMDEDAIENFWIEMVEQRRQRRRELFDKWEREEQENEASSSTNQPEKVTKTLTLDELQKMPTKQLRQLLTPESTAALRAAISAILDERLTLLEQREEALNRDEL</sequence>
<comment type="caution">
    <text evidence="2">The sequence shown here is derived from an EMBL/GenBank/DDBJ whole genome shotgun (WGS) entry which is preliminary data.</text>
</comment>
<reference evidence="2 3" key="1">
    <citation type="submission" date="2013-11" db="EMBL/GenBank/DDBJ databases">
        <title>The Genome Sequence of Phytophthora parasitica P1976.</title>
        <authorList>
            <consortium name="The Broad Institute Genomics Platform"/>
            <person name="Russ C."/>
            <person name="Tyler B."/>
            <person name="Panabieres F."/>
            <person name="Shan W."/>
            <person name="Tripathy S."/>
            <person name="Grunwald N."/>
            <person name="Machado M."/>
            <person name="Johnson C.S."/>
            <person name="Walker B."/>
            <person name="Young S."/>
            <person name="Zeng Q."/>
            <person name="Gargeya S."/>
            <person name="Fitzgerald M."/>
            <person name="Haas B."/>
            <person name="Abouelleil A."/>
            <person name="Allen A.W."/>
            <person name="Alvarado L."/>
            <person name="Arachchi H.M."/>
            <person name="Berlin A.M."/>
            <person name="Chapman S.B."/>
            <person name="Gainer-Dewar J."/>
            <person name="Goldberg J."/>
            <person name="Griggs A."/>
            <person name="Gujja S."/>
            <person name="Hansen M."/>
            <person name="Howarth C."/>
            <person name="Imamovic A."/>
            <person name="Ireland A."/>
            <person name="Larimer J."/>
            <person name="McCowan C."/>
            <person name="Murphy C."/>
            <person name="Pearson M."/>
            <person name="Poon T.W."/>
            <person name="Priest M."/>
            <person name="Roberts A."/>
            <person name="Saif S."/>
            <person name="Shea T."/>
            <person name="Sisk P."/>
            <person name="Sykes S."/>
            <person name="Wortman J."/>
            <person name="Nusbaum C."/>
            <person name="Birren B."/>
        </authorList>
    </citation>
    <scope>NUCLEOTIDE SEQUENCE [LARGE SCALE GENOMIC DNA]</scope>
    <source>
        <strain evidence="2 3">P1976</strain>
    </source>
</reference>
<feature type="signal peptide" evidence="1">
    <location>
        <begin position="1"/>
        <end position="25"/>
    </location>
</feature>
<dbReference type="OrthoDB" id="206865at2759"/>
<gene>
    <name evidence="2" type="ORF">F444_18452</name>
</gene>
<proteinExistence type="predicted"/>
<evidence type="ECO:0000313" key="2">
    <source>
        <dbReference type="EMBL" id="ETO63909.1"/>
    </source>
</evidence>
<evidence type="ECO:0000313" key="3">
    <source>
        <dbReference type="Proteomes" id="UP000028582"/>
    </source>
</evidence>
<organism evidence="2 3">
    <name type="scientific">Phytophthora nicotianae P1976</name>
    <dbReference type="NCBI Taxonomy" id="1317066"/>
    <lineage>
        <taxon>Eukaryota</taxon>
        <taxon>Sar</taxon>
        <taxon>Stramenopiles</taxon>
        <taxon>Oomycota</taxon>
        <taxon>Peronosporomycetes</taxon>
        <taxon>Peronosporales</taxon>
        <taxon>Peronosporaceae</taxon>
        <taxon>Phytophthora</taxon>
    </lineage>
</organism>
<keyword evidence="1" id="KW-0732">Signal</keyword>
<evidence type="ECO:0000256" key="1">
    <source>
        <dbReference type="SAM" id="SignalP"/>
    </source>
</evidence>
<accession>A0A080ZB98</accession>
<dbReference type="Proteomes" id="UP000028582">
    <property type="component" value="Unassembled WGS sequence"/>
</dbReference>
<name>A0A080ZB98_PHYNI</name>
<feature type="chain" id="PRO_5001752857" evidence="1">
    <location>
        <begin position="26"/>
        <end position="244"/>
    </location>
</feature>
<dbReference type="EMBL" id="ANJA01003366">
    <property type="protein sequence ID" value="ETO63909.1"/>
    <property type="molecule type" value="Genomic_DNA"/>
</dbReference>
<dbReference type="AlphaFoldDB" id="A0A080ZB98"/>